<evidence type="ECO:0000313" key="2">
    <source>
        <dbReference type="EMBL" id="MDG3014231.1"/>
    </source>
</evidence>
<evidence type="ECO:0000313" key="3">
    <source>
        <dbReference type="Proteomes" id="UP001152755"/>
    </source>
</evidence>
<feature type="domain" description="DUF2470" evidence="1">
    <location>
        <begin position="177"/>
        <end position="253"/>
    </location>
</feature>
<dbReference type="SUPFAM" id="SSF50475">
    <property type="entry name" value="FMN-binding split barrel"/>
    <property type="match status" value="1"/>
</dbReference>
<proteinExistence type="predicted"/>
<dbReference type="EMBL" id="JANRHA010000003">
    <property type="protein sequence ID" value="MDG3014231.1"/>
    <property type="molecule type" value="Genomic_DNA"/>
</dbReference>
<accession>A0A9X4LZ17</accession>
<sequence length="270" mass="28662">MTESTARTSAVPAPTTAELVRSACARATDAVLAVEGVANAVETTVTALHHVQGSGDVVVSVPLDSPAATATWPAIGVTPTAMLEITDLAPLPLREPVRALVWLRGTLHPVPATEIRALLDDIAAEHPHPGLLDVGHTAVLLRLVLSSVIIADSQGAEPVSVRELVDATPDPFWEAETDWLRHLESDHADLVAALSRRLPAALRRGRVRPLGVDRFGIRLRVEREHDDGTACDTDVRLPFGAPVHDVAGLSRAIRALAGCVFLNGLRARST</sequence>
<gene>
    <name evidence="2" type="ORF">NVS88_06640</name>
</gene>
<dbReference type="Proteomes" id="UP001152755">
    <property type="component" value="Unassembled WGS sequence"/>
</dbReference>
<dbReference type="AlphaFoldDB" id="A0A9X4LZ17"/>
<dbReference type="Gene3D" id="3.20.180.10">
    <property type="entry name" value="PNP-oxidase-like"/>
    <property type="match status" value="1"/>
</dbReference>
<keyword evidence="3" id="KW-1185">Reference proteome</keyword>
<protein>
    <submittedName>
        <fullName evidence="2">DUF2470 domain-containing protein</fullName>
    </submittedName>
</protein>
<name>A0A9X4LZ17_9ACTN</name>
<dbReference type="InterPro" id="IPR019595">
    <property type="entry name" value="DUF2470"/>
</dbReference>
<comment type="caution">
    <text evidence="2">The sequence shown here is derived from an EMBL/GenBank/DDBJ whole genome shotgun (WGS) entry which is preliminary data.</text>
</comment>
<dbReference type="InterPro" id="IPR037119">
    <property type="entry name" value="Haem_oxidase_HugZ-like_sf"/>
</dbReference>
<dbReference type="Pfam" id="PF10615">
    <property type="entry name" value="DUF2470"/>
    <property type="match status" value="1"/>
</dbReference>
<evidence type="ECO:0000259" key="1">
    <source>
        <dbReference type="Pfam" id="PF10615"/>
    </source>
</evidence>
<organism evidence="2 3">
    <name type="scientific">Speluncibacter jeojiensis</name>
    <dbReference type="NCBI Taxonomy" id="2710754"/>
    <lineage>
        <taxon>Bacteria</taxon>
        <taxon>Bacillati</taxon>
        <taxon>Actinomycetota</taxon>
        <taxon>Actinomycetes</taxon>
        <taxon>Mycobacteriales</taxon>
        <taxon>Speluncibacteraceae</taxon>
        <taxon>Speluncibacter</taxon>
    </lineage>
</organism>
<dbReference type="RefSeq" id="WP_332519481.1">
    <property type="nucleotide sequence ID" value="NZ_JANRHA010000003.1"/>
</dbReference>
<reference evidence="2" key="1">
    <citation type="submission" date="2022-08" db="EMBL/GenBank/DDBJ databases">
        <title>Genome analysis of Corynebacteriales strain.</title>
        <authorList>
            <person name="Lee S.D."/>
        </authorList>
    </citation>
    <scope>NUCLEOTIDE SEQUENCE</scope>
    <source>
        <strain evidence="2">D3-21</strain>
    </source>
</reference>